<comment type="caution">
    <text evidence="1">The sequence shown here is derived from an EMBL/GenBank/DDBJ whole genome shotgun (WGS) entry which is preliminary data.</text>
</comment>
<dbReference type="AlphaFoldDB" id="A0A9D2N938"/>
<gene>
    <name evidence="1" type="ORF">H9705_03865</name>
</gene>
<proteinExistence type="predicted"/>
<sequence>MSKKGWKRLKKIFQHRGRKMRGREKQAVLVMSLIVVCVGVAAAVRGNELSQEIRQNSLRESALEQQLEEETQRTQEIQDLEQYMQSDEYIEKTAREKLGLLKENEILFREE</sequence>
<evidence type="ECO:0000313" key="2">
    <source>
        <dbReference type="Proteomes" id="UP000823849"/>
    </source>
</evidence>
<reference evidence="1" key="1">
    <citation type="journal article" date="2021" name="PeerJ">
        <title>Extensive microbial diversity within the chicken gut microbiome revealed by metagenomics and culture.</title>
        <authorList>
            <person name="Gilroy R."/>
            <person name="Ravi A."/>
            <person name="Getino M."/>
            <person name="Pursley I."/>
            <person name="Horton D.L."/>
            <person name="Alikhan N.F."/>
            <person name="Baker D."/>
            <person name="Gharbi K."/>
            <person name="Hall N."/>
            <person name="Watson M."/>
            <person name="Adriaenssens E.M."/>
            <person name="Foster-Nyarko E."/>
            <person name="Jarju S."/>
            <person name="Secka A."/>
            <person name="Antonio M."/>
            <person name="Oren A."/>
            <person name="Chaudhuri R.R."/>
            <person name="La Ragione R."/>
            <person name="Hildebrand F."/>
            <person name="Pallen M.J."/>
        </authorList>
    </citation>
    <scope>NUCLEOTIDE SEQUENCE</scope>
    <source>
        <strain evidence="1">CHK185-5351</strain>
    </source>
</reference>
<accession>A0A9D2N938</accession>
<reference evidence="1" key="2">
    <citation type="submission" date="2021-04" db="EMBL/GenBank/DDBJ databases">
        <authorList>
            <person name="Gilroy R."/>
        </authorList>
    </citation>
    <scope>NUCLEOTIDE SEQUENCE</scope>
    <source>
        <strain evidence="1">CHK185-5351</strain>
    </source>
</reference>
<dbReference type="Pfam" id="PF04977">
    <property type="entry name" value="DivIC"/>
    <property type="match status" value="1"/>
</dbReference>
<dbReference type="InterPro" id="IPR007060">
    <property type="entry name" value="FtsL/DivIC"/>
</dbReference>
<organism evidence="1 2">
    <name type="scientific">Candidatus Fusicatenibacter intestinigallinarum</name>
    <dbReference type="NCBI Taxonomy" id="2838598"/>
    <lineage>
        <taxon>Bacteria</taxon>
        <taxon>Bacillati</taxon>
        <taxon>Bacillota</taxon>
        <taxon>Clostridia</taxon>
        <taxon>Lachnospirales</taxon>
        <taxon>Lachnospiraceae</taxon>
        <taxon>Fusicatenibacter</taxon>
    </lineage>
</organism>
<name>A0A9D2N938_9FIRM</name>
<evidence type="ECO:0000313" key="1">
    <source>
        <dbReference type="EMBL" id="HJC14955.1"/>
    </source>
</evidence>
<dbReference type="EMBL" id="DWWU01000016">
    <property type="protein sequence ID" value="HJC14955.1"/>
    <property type="molecule type" value="Genomic_DNA"/>
</dbReference>
<dbReference type="Proteomes" id="UP000823849">
    <property type="component" value="Unassembled WGS sequence"/>
</dbReference>
<protein>
    <submittedName>
        <fullName evidence="1">Septum formation initiator family protein</fullName>
    </submittedName>
</protein>